<organism evidence="1">
    <name type="scientific">Anoxybacillus flavithermus</name>
    <dbReference type="NCBI Taxonomy" id="33934"/>
    <lineage>
        <taxon>Bacteria</taxon>
        <taxon>Bacillati</taxon>
        <taxon>Bacillota</taxon>
        <taxon>Bacilli</taxon>
        <taxon>Bacillales</taxon>
        <taxon>Anoxybacillaceae</taxon>
        <taxon>Anoxybacillus</taxon>
    </lineage>
</organism>
<evidence type="ECO:0000313" key="1">
    <source>
        <dbReference type="EMBL" id="KFZ32241.1"/>
    </source>
</evidence>
<accession>A0A094JI65</accession>
<dbReference type="EMBL" id="JPZO01000112">
    <property type="protein sequence ID" value="KFZ32241.1"/>
    <property type="molecule type" value="Genomic_DNA"/>
</dbReference>
<dbReference type="AlphaFoldDB" id="A0A094JI65"/>
<comment type="caution">
    <text evidence="1">The sequence shown here is derived from an EMBL/GenBank/DDBJ whole genome shotgun (WGS) entry which is preliminary data.</text>
</comment>
<protein>
    <submittedName>
        <fullName evidence="1">Uncharacterized protein</fullName>
    </submittedName>
</protein>
<name>A0A094JI65_9BACL</name>
<proteinExistence type="predicted"/>
<reference evidence="1" key="1">
    <citation type="submission" date="2014-08" db="EMBL/GenBank/DDBJ databases">
        <title>Fullgenome sequencing of Anoxybacillus sp.25 isolate from Garga hot-spring Russia.</title>
        <authorList>
            <person name="Rozanov A.S."/>
            <person name="Kotenko A.V."/>
            <person name="Malup T.K."/>
            <person name="Peltek S.E."/>
        </authorList>
    </citation>
    <scope>NUCLEOTIDE SEQUENCE [LARGE SCALE GENOMIC DNA]</scope>
    <source>
        <strain evidence="1">25</strain>
    </source>
</reference>
<gene>
    <name evidence="1" type="ORF">JS44_14035</name>
</gene>
<sequence>MLIGEFDINYPPSLITINANYFPQCKMYIIHEASNVIFVDQPKLVSEHLRIFSQKQDIFQSIKERSCLPYLEELDNHLCSDESSSNLPLTIDFLHQFNIMYNFQKSKGNGIVEKQRKS</sequence>